<dbReference type="SUPFAM" id="SSF55874">
    <property type="entry name" value="ATPase domain of HSP90 chaperone/DNA topoisomerase II/histidine kinase"/>
    <property type="match status" value="1"/>
</dbReference>
<comment type="caution">
    <text evidence="3">The sequence shown here is derived from an EMBL/GenBank/DDBJ whole genome shotgun (WGS) entry which is preliminary data.</text>
</comment>
<keyword evidence="1" id="KW-0812">Transmembrane</keyword>
<dbReference type="RefSeq" id="WP_342160774.1">
    <property type="nucleotide sequence ID" value="NZ_JBCDNA010000002.1"/>
</dbReference>
<protein>
    <submittedName>
        <fullName evidence="3">Histidine kinase</fullName>
    </submittedName>
</protein>
<evidence type="ECO:0000313" key="3">
    <source>
        <dbReference type="EMBL" id="MEL4456526.1"/>
    </source>
</evidence>
<dbReference type="InterPro" id="IPR010559">
    <property type="entry name" value="Sig_transdc_His_kin_internal"/>
</dbReference>
<dbReference type="InterPro" id="IPR036890">
    <property type="entry name" value="HATPase_C_sf"/>
</dbReference>
<dbReference type="Proteomes" id="UP001474120">
    <property type="component" value="Unassembled WGS sequence"/>
</dbReference>
<dbReference type="GO" id="GO:0016301">
    <property type="term" value="F:kinase activity"/>
    <property type="evidence" value="ECO:0007669"/>
    <property type="project" value="UniProtKB-KW"/>
</dbReference>
<evidence type="ECO:0000313" key="4">
    <source>
        <dbReference type="Proteomes" id="UP001474120"/>
    </source>
</evidence>
<keyword evidence="4" id="KW-1185">Reference proteome</keyword>
<keyword evidence="3" id="KW-0808">Transferase</keyword>
<dbReference type="EMBL" id="JBCDNA010000002">
    <property type="protein sequence ID" value="MEL4456526.1"/>
    <property type="molecule type" value="Genomic_DNA"/>
</dbReference>
<keyword evidence="1" id="KW-1133">Transmembrane helix</keyword>
<dbReference type="PANTHER" id="PTHR34220">
    <property type="entry name" value="SENSOR HISTIDINE KINASE YPDA"/>
    <property type="match status" value="1"/>
</dbReference>
<dbReference type="Pfam" id="PF06580">
    <property type="entry name" value="His_kinase"/>
    <property type="match status" value="1"/>
</dbReference>
<feature type="domain" description="Signal transduction histidine kinase internal region" evidence="2">
    <location>
        <begin position="158"/>
        <end position="235"/>
    </location>
</feature>
<organism evidence="3 4">
    <name type="scientific">Lutimonas vermicola</name>
    <dbReference type="NCBI Taxonomy" id="414288"/>
    <lineage>
        <taxon>Bacteria</taxon>
        <taxon>Pseudomonadati</taxon>
        <taxon>Bacteroidota</taxon>
        <taxon>Flavobacteriia</taxon>
        <taxon>Flavobacteriales</taxon>
        <taxon>Flavobacteriaceae</taxon>
        <taxon>Lutimonas</taxon>
    </lineage>
</organism>
<feature type="transmembrane region" description="Helical" evidence="1">
    <location>
        <begin position="12"/>
        <end position="32"/>
    </location>
</feature>
<evidence type="ECO:0000256" key="1">
    <source>
        <dbReference type="SAM" id="Phobius"/>
    </source>
</evidence>
<keyword evidence="3" id="KW-0418">Kinase</keyword>
<feature type="transmembrane region" description="Helical" evidence="1">
    <location>
        <begin position="44"/>
        <end position="67"/>
    </location>
</feature>
<evidence type="ECO:0000259" key="2">
    <source>
        <dbReference type="Pfam" id="PF06580"/>
    </source>
</evidence>
<dbReference type="PANTHER" id="PTHR34220:SF7">
    <property type="entry name" value="SENSOR HISTIDINE KINASE YPDA"/>
    <property type="match status" value="1"/>
</dbReference>
<reference evidence="3 4" key="1">
    <citation type="submission" date="2024-04" db="EMBL/GenBank/DDBJ databases">
        <title>whole genome sequencing of Lutimonas vermicola strain IMCC1616.</title>
        <authorList>
            <person name="Bae S.S."/>
        </authorList>
    </citation>
    <scope>NUCLEOTIDE SEQUENCE [LARGE SCALE GENOMIC DNA]</scope>
    <source>
        <strain evidence="3 4">IMCC1616</strain>
    </source>
</reference>
<keyword evidence="1" id="KW-0472">Membrane</keyword>
<dbReference type="InterPro" id="IPR050640">
    <property type="entry name" value="Bact_2-comp_sensor_kinase"/>
</dbReference>
<accession>A0ABU9L260</accession>
<proteinExistence type="predicted"/>
<feature type="transmembrane region" description="Helical" evidence="1">
    <location>
        <begin position="79"/>
        <end position="97"/>
    </location>
</feature>
<sequence>MKKEMHMKKYWEPIIHIVIWGIGYLLILKYTSTIGDFRKDTGPYWFALLFGMLINQVIFYTTAFYLVPKFLRLKKTKTLISLLVIGLSCITLFESFIDYNYLVNFFSSESESFSVYFSYNFFVGFIILLLALSYALIKYWIQNEKIKRVLLEEKLSTEMAFLKSKINPHFLFNVLNSLYAKSLTSNAPELADGIAKLAELMRYMVYETNDDKVALEKEIHHLKNFIEVYQLRISENDDVFINLVTKGDTKTVKISPMLLIPFVENAIKHGVNPKTKSVINISIETQESKLYFKVTNTIHKSTNGITDTSSGFGLDNLKKRLSILYPDTHTIETKEENGFFISLLNLKLDQIL</sequence>
<feature type="transmembrane region" description="Helical" evidence="1">
    <location>
        <begin position="117"/>
        <end position="137"/>
    </location>
</feature>
<dbReference type="Gene3D" id="3.30.565.10">
    <property type="entry name" value="Histidine kinase-like ATPase, C-terminal domain"/>
    <property type="match status" value="1"/>
</dbReference>
<name>A0ABU9L260_9FLAO</name>
<gene>
    <name evidence="3" type="ORF">AABB81_11505</name>
</gene>